<accession>A0AAN9BEU3</accession>
<proteinExistence type="predicted"/>
<evidence type="ECO:0000313" key="1">
    <source>
        <dbReference type="EMBL" id="KAK7104876.1"/>
    </source>
</evidence>
<reference evidence="1 2" key="1">
    <citation type="submission" date="2024-02" db="EMBL/GenBank/DDBJ databases">
        <title>Chromosome-scale genome assembly of the rough periwinkle Littorina saxatilis.</title>
        <authorList>
            <person name="De Jode A."/>
            <person name="Faria R."/>
            <person name="Formenti G."/>
            <person name="Sims Y."/>
            <person name="Smith T.P."/>
            <person name="Tracey A."/>
            <person name="Wood J.M.D."/>
            <person name="Zagrodzka Z.B."/>
            <person name="Johannesson K."/>
            <person name="Butlin R.K."/>
            <person name="Leder E.H."/>
        </authorList>
    </citation>
    <scope>NUCLEOTIDE SEQUENCE [LARGE SCALE GENOMIC DNA]</scope>
    <source>
        <strain evidence="1">Snail1</strain>
        <tissue evidence="1">Muscle</tissue>
    </source>
</reference>
<sequence>MPPRRKLSDLDKGRAIGWLQDGVVARQVAQRLAVAPSVIIRLKQRFQATGRVQEPDNVLVGPESPHKERIASFRGRPCNKEWLRQTTLGNAYKLPPTLLLVVRRSETAYTTLACVQGVQSEEQL</sequence>
<dbReference type="AlphaFoldDB" id="A0AAN9BEU3"/>
<evidence type="ECO:0000313" key="2">
    <source>
        <dbReference type="Proteomes" id="UP001374579"/>
    </source>
</evidence>
<keyword evidence="2" id="KW-1185">Reference proteome</keyword>
<evidence type="ECO:0008006" key="3">
    <source>
        <dbReference type="Google" id="ProtNLM"/>
    </source>
</evidence>
<dbReference type="EMBL" id="JBAMIC010000008">
    <property type="protein sequence ID" value="KAK7104876.1"/>
    <property type="molecule type" value="Genomic_DNA"/>
</dbReference>
<dbReference type="InterPro" id="IPR009057">
    <property type="entry name" value="Homeodomain-like_sf"/>
</dbReference>
<dbReference type="SUPFAM" id="SSF46689">
    <property type="entry name" value="Homeodomain-like"/>
    <property type="match status" value="1"/>
</dbReference>
<comment type="caution">
    <text evidence="1">The sequence shown here is derived from an EMBL/GenBank/DDBJ whole genome shotgun (WGS) entry which is preliminary data.</text>
</comment>
<gene>
    <name evidence="1" type="ORF">V1264_019523</name>
</gene>
<protein>
    <recommendedName>
        <fullName evidence="3">Paired domain-containing protein</fullName>
    </recommendedName>
</protein>
<dbReference type="Proteomes" id="UP001374579">
    <property type="component" value="Unassembled WGS sequence"/>
</dbReference>
<name>A0AAN9BEU3_9CAEN</name>
<organism evidence="1 2">
    <name type="scientific">Littorina saxatilis</name>
    <dbReference type="NCBI Taxonomy" id="31220"/>
    <lineage>
        <taxon>Eukaryota</taxon>
        <taxon>Metazoa</taxon>
        <taxon>Spiralia</taxon>
        <taxon>Lophotrochozoa</taxon>
        <taxon>Mollusca</taxon>
        <taxon>Gastropoda</taxon>
        <taxon>Caenogastropoda</taxon>
        <taxon>Littorinimorpha</taxon>
        <taxon>Littorinoidea</taxon>
        <taxon>Littorinidae</taxon>
        <taxon>Littorina</taxon>
    </lineage>
</organism>